<dbReference type="OrthoDB" id="5402665at2759"/>
<name>A0A436ZTW1_ARTFL</name>
<organism evidence="1 2">
    <name type="scientific">Arthrobotrys flagrans</name>
    <name type="common">Nematode-trapping fungus</name>
    <name type="synonym">Trichothecium flagrans</name>
    <dbReference type="NCBI Taxonomy" id="97331"/>
    <lineage>
        <taxon>Eukaryota</taxon>
        <taxon>Fungi</taxon>
        <taxon>Dikarya</taxon>
        <taxon>Ascomycota</taxon>
        <taxon>Pezizomycotina</taxon>
        <taxon>Orbiliomycetes</taxon>
        <taxon>Orbiliales</taxon>
        <taxon>Orbiliaceae</taxon>
        <taxon>Arthrobotrys</taxon>
    </lineage>
</organism>
<dbReference type="RefSeq" id="XP_067487779.1">
    <property type="nucleotide sequence ID" value="XM_067636131.1"/>
</dbReference>
<reference evidence="1 2" key="1">
    <citation type="submission" date="2019-01" db="EMBL/GenBank/DDBJ databases">
        <title>Intercellular communication is required for trap formation in the nematode-trapping fungus Duddingtonia flagrans.</title>
        <authorList>
            <person name="Youssar L."/>
            <person name="Wernet V."/>
            <person name="Hensel N."/>
            <person name="Hildebrandt H.-G."/>
            <person name="Fischer R."/>
        </authorList>
    </citation>
    <scope>NUCLEOTIDE SEQUENCE [LARGE SCALE GENOMIC DNA]</scope>
    <source>
        <strain evidence="1 2">CBS H-5679</strain>
    </source>
</reference>
<keyword evidence="2" id="KW-1185">Reference proteome</keyword>
<comment type="caution">
    <text evidence="1">The sequence shown here is derived from an EMBL/GenBank/DDBJ whole genome shotgun (WGS) entry which is preliminary data.</text>
</comment>
<dbReference type="Proteomes" id="UP000283090">
    <property type="component" value="Unassembled WGS sequence"/>
</dbReference>
<evidence type="ECO:0000313" key="1">
    <source>
        <dbReference type="EMBL" id="RVD82235.1"/>
    </source>
</evidence>
<dbReference type="GeneID" id="93588979"/>
<dbReference type="VEuPathDB" id="FungiDB:DFL_006668"/>
<dbReference type="AlphaFoldDB" id="A0A436ZTW1"/>
<evidence type="ECO:0000313" key="2">
    <source>
        <dbReference type="Proteomes" id="UP000283090"/>
    </source>
</evidence>
<dbReference type="EMBL" id="SAEB01000009">
    <property type="protein sequence ID" value="RVD82235.1"/>
    <property type="molecule type" value="Genomic_DNA"/>
</dbReference>
<accession>A0A436ZTW1</accession>
<protein>
    <submittedName>
        <fullName evidence="1">Uncharacterized protein</fullName>
    </submittedName>
</protein>
<sequence>MANSEGQYILYALKGVNRLLYARVTKMKDDNHIDIELRNNGRVTLIATNDSNRVQVLPNSLRPAAQRALECDDVERILKVLETVLGVEATVVSAAAPGLVGGAALMSGLTAIGGSAVGGILVTAGVPAALAGNTLRKIIKRHENNTASNNAAVVGMMAGGVIGGVATVRSVAVAGSVVGLSGPGITSGLAGLGGGALSAGGLGMSHQPTRPTYKESIMHSVNGGTIRTTKVLLRMSIEKAREPSGIRRLEKKKKQRYGIYVP</sequence>
<proteinExistence type="predicted"/>
<gene>
    <name evidence="1" type="ORF">DFL_006668</name>
</gene>